<proteinExistence type="predicted"/>
<evidence type="ECO:0000256" key="1">
    <source>
        <dbReference type="SAM" id="MobiDB-lite"/>
    </source>
</evidence>
<accession>A0A438AMC6</accession>
<protein>
    <submittedName>
        <fullName evidence="2">Uncharacterized protein</fullName>
    </submittedName>
</protein>
<dbReference type="AlphaFoldDB" id="A0A438AMC6"/>
<feature type="region of interest" description="Disordered" evidence="1">
    <location>
        <begin position="596"/>
        <end position="629"/>
    </location>
</feature>
<evidence type="ECO:0000313" key="2">
    <source>
        <dbReference type="EMBL" id="RVV99696.1"/>
    </source>
</evidence>
<name>A0A438AMC6_9RHOB</name>
<dbReference type="RefSeq" id="WP_127905139.1">
    <property type="nucleotide sequence ID" value="NZ_RQXX01000001.1"/>
</dbReference>
<organism evidence="2 3">
    <name type="scientific">Mesobaculum littorinae</name>
    <dbReference type="NCBI Taxonomy" id="2486419"/>
    <lineage>
        <taxon>Bacteria</taxon>
        <taxon>Pseudomonadati</taxon>
        <taxon>Pseudomonadota</taxon>
        <taxon>Alphaproteobacteria</taxon>
        <taxon>Rhodobacterales</taxon>
        <taxon>Roseobacteraceae</taxon>
        <taxon>Mesobaculum</taxon>
    </lineage>
</organism>
<gene>
    <name evidence="2" type="ORF">EKE94_03165</name>
</gene>
<dbReference type="Proteomes" id="UP000285908">
    <property type="component" value="Unassembled WGS sequence"/>
</dbReference>
<keyword evidence="3" id="KW-1185">Reference proteome</keyword>
<evidence type="ECO:0000313" key="3">
    <source>
        <dbReference type="Proteomes" id="UP000285908"/>
    </source>
</evidence>
<dbReference type="OrthoDB" id="7311517at2"/>
<reference evidence="2 3" key="1">
    <citation type="submission" date="2018-11" db="EMBL/GenBank/DDBJ databases">
        <title>Mesobaculum littorinae gen. nov., sp. nov., isolated from Littorina scabra that represents a novel genus of the order Rhodobacteraceae.</title>
        <authorList>
            <person name="Li F."/>
        </authorList>
    </citation>
    <scope>NUCLEOTIDE SEQUENCE [LARGE SCALE GENOMIC DNA]</scope>
    <source>
        <strain evidence="2 3">M0103</strain>
    </source>
</reference>
<feature type="compositionally biased region" description="Basic and acidic residues" evidence="1">
    <location>
        <begin position="609"/>
        <end position="621"/>
    </location>
</feature>
<dbReference type="EMBL" id="RQXX01000001">
    <property type="protein sequence ID" value="RVV99696.1"/>
    <property type="molecule type" value="Genomic_DNA"/>
</dbReference>
<sequence length="629" mass="67038">MWYRTAGTLRDLIAEMRSTAGALVSADSARAFTEARYQSVLASAIAGDNAAATDLPGAAKAMLQATRDTATSRLDLARAEARVLSDLQLTAGVSDLEGARHDVLAGLLGDQVSLLQEVRDYLNAGGQLEANQLAAFQASLGSLGSAIAAVESISYADIRARLDVVMSATDTMPGWMKDALGQAASGITADVDFIVRAEGLTPDLRWIALTGASEHLKTVEYLADNRLGRDMTRLALATSSGLARTVTASIASGIDRNAMRIALTGTSELMRVVNVLMASGIDSDTLRLALGRVRDTSNRVRVSVTAEGITDLDHRLLRQLERGNRQLTQTIIGSVDIGRLSRAQRGLLDSITGATAGRLTLGGSFQFDPSRSFQRWYEDTSRIQVTSPIATLRDTLDALRRQLVSDAADRARDARIAGLQSDLARVTTERARVAGEAAGIIGQIRALEAETGVDIRNGARDAALNVTDDGYIQYRATGVEYGRGADIGAFRAAFWGPGGLEDQLKALIGRPTALMGRIEALRGQITGLGGIPAYATGGLHPGGLRLVGERGPELEVTGPSRIHSAAETARMLGGGNAELLAEVRALRRQVRDLAAQQRDQSGRLIVEATKNRQANERRNFEDYDQVVTP</sequence>
<comment type="caution">
    <text evidence="2">The sequence shown here is derived from an EMBL/GenBank/DDBJ whole genome shotgun (WGS) entry which is preliminary data.</text>
</comment>